<feature type="region of interest" description="Disordered" evidence="1">
    <location>
        <begin position="151"/>
        <end position="189"/>
    </location>
</feature>
<dbReference type="EnsemblMetazoa" id="GPPI037384-RA">
    <property type="protein sequence ID" value="GPPI037384-PA"/>
    <property type="gene ID" value="GPPI037384"/>
</dbReference>
<feature type="region of interest" description="Disordered" evidence="1">
    <location>
        <begin position="66"/>
        <end position="98"/>
    </location>
</feature>
<dbReference type="EMBL" id="JXJN01018607">
    <property type="status" value="NOT_ANNOTATED_CDS"/>
    <property type="molecule type" value="Genomic_DNA"/>
</dbReference>
<proteinExistence type="predicted"/>
<organism evidence="3 4">
    <name type="scientific">Glossina palpalis gambiensis</name>
    <dbReference type="NCBI Taxonomy" id="67801"/>
    <lineage>
        <taxon>Eukaryota</taxon>
        <taxon>Metazoa</taxon>
        <taxon>Ecdysozoa</taxon>
        <taxon>Arthropoda</taxon>
        <taxon>Hexapoda</taxon>
        <taxon>Insecta</taxon>
        <taxon>Pterygota</taxon>
        <taxon>Neoptera</taxon>
        <taxon>Endopterygota</taxon>
        <taxon>Diptera</taxon>
        <taxon>Brachycera</taxon>
        <taxon>Muscomorpha</taxon>
        <taxon>Hippoboscoidea</taxon>
        <taxon>Glossinidae</taxon>
        <taxon>Glossina</taxon>
    </lineage>
</organism>
<dbReference type="InterPro" id="IPR005162">
    <property type="entry name" value="Retrotrans_gag_dom"/>
</dbReference>
<reference evidence="4" key="1">
    <citation type="submission" date="2015-01" db="EMBL/GenBank/DDBJ databases">
        <authorList>
            <person name="Aksoy S."/>
            <person name="Warren W."/>
            <person name="Wilson R.K."/>
        </authorList>
    </citation>
    <scope>NUCLEOTIDE SEQUENCE [LARGE SCALE GENOMIC DNA]</scope>
    <source>
        <strain evidence="4">IAEA</strain>
    </source>
</reference>
<feature type="region of interest" description="Disordered" evidence="1">
    <location>
        <begin position="361"/>
        <end position="444"/>
    </location>
</feature>
<protein>
    <recommendedName>
        <fullName evidence="2">Retrotransposon gag domain-containing protein</fullName>
    </recommendedName>
</protein>
<dbReference type="Proteomes" id="UP000092460">
    <property type="component" value="Unassembled WGS sequence"/>
</dbReference>
<dbReference type="STRING" id="67801.A0A1B0BQG6"/>
<keyword evidence="4" id="KW-1185">Reference proteome</keyword>
<dbReference type="VEuPathDB" id="VectorBase:GPPI037384"/>
<name>A0A1B0BQG6_9MUSC</name>
<evidence type="ECO:0000313" key="4">
    <source>
        <dbReference type="Proteomes" id="UP000092460"/>
    </source>
</evidence>
<sequence>MNPSFNPAHVSQTVDESLATRLDPVFQRFQFGGNYTTLEYPAESSAASLFNSLGRKLNHLFKISDGETPNIAHNASGNIVDNGRSGHRQPDPAGETASSDLDLASMLKQQHEMLLSCIQEISHLKQEKSAATQRTQPRDSETTQNFLIAASTSTPQQQMPPQTVAQPSGSYQHDQQAGQQRTSAENARRRNIDLNRWHVKFDGSGNGLTVESFVFRVERLRQQHQISHEELFAEFHCLVTGQASKWYWQLLEDREGDVTFNYFALKAELLSQFKTADSDYELIREIMERKQQHAESFEDYYAEIHDLTFRLRRKIPESEMIKIMKSNVKPSLATLVFATKVESVGEFKAECKRAEKLLKERRSRPKHISEVGQEGERSDGVHREAVEALVPRHCQSSDMQRGNDGAMKYDKREVSTGNTSKHPNERHHLQSATSRAGQPKQEATAAIVTPQHHTTTPAAAIAVRTAQSIAFCLSPFHLMICYVCGMPGDYFLRNPAEGTRENRCRCPFHNMVCFACGKNESYSGLPASENSRLARQAGNPCQTRHHPEQQQQQQQQHQQRRQQQQHQQLQQQQHQQQL</sequence>
<feature type="compositionally biased region" description="Polar residues" evidence="1">
    <location>
        <begin position="168"/>
        <end position="185"/>
    </location>
</feature>
<dbReference type="Pfam" id="PF03732">
    <property type="entry name" value="Retrotrans_gag"/>
    <property type="match status" value="1"/>
</dbReference>
<evidence type="ECO:0000313" key="3">
    <source>
        <dbReference type="EnsemblMetazoa" id="GPPI037384-PA"/>
    </source>
</evidence>
<evidence type="ECO:0000256" key="1">
    <source>
        <dbReference type="SAM" id="MobiDB-lite"/>
    </source>
</evidence>
<feature type="domain" description="Retrotransposon gag" evidence="2">
    <location>
        <begin position="235"/>
        <end position="322"/>
    </location>
</feature>
<feature type="compositionally biased region" description="Basic and acidic residues" evidence="1">
    <location>
        <begin position="374"/>
        <end position="386"/>
    </location>
</feature>
<accession>A0A1B0BQG6</accession>
<feature type="compositionally biased region" description="Low complexity" evidence="1">
    <location>
        <begin position="549"/>
        <end position="578"/>
    </location>
</feature>
<reference evidence="3" key="2">
    <citation type="submission" date="2020-05" db="UniProtKB">
        <authorList>
            <consortium name="EnsemblMetazoa"/>
        </authorList>
    </citation>
    <scope>IDENTIFICATION</scope>
    <source>
        <strain evidence="3">IAEA</strain>
    </source>
</reference>
<feature type="region of interest" description="Disordered" evidence="1">
    <location>
        <begin position="531"/>
        <end position="578"/>
    </location>
</feature>
<dbReference type="AlphaFoldDB" id="A0A1B0BQG6"/>
<evidence type="ECO:0000259" key="2">
    <source>
        <dbReference type="Pfam" id="PF03732"/>
    </source>
</evidence>
<dbReference type="PANTHER" id="PTHR33223">
    <property type="entry name" value="CCHC-TYPE DOMAIN-CONTAINING PROTEIN"/>
    <property type="match status" value="1"/>
</dbReference>
<dbReference type="PANTHER" id="PTHR33223:SF6">
    <property type="entry name" value="CCHC-TYPE DOMAIN-CONTAINING PROTEIN"/>
    <property type="match status" value="1"/>
</dbReference>
<feature type="compositionally biased region" description="Low complexity" evidence="1">
    <location>
        <begin position="152"/>
        <end position="167"/>
    </location>
</feature>